<organism evidence="3 4">
    <name type="scientific">Blastochloris viridis</name>
    <name type="common">Rhodopseudomonas viridis</name>
    <dbReference type="NCBI Taxonomy" id="1079"/>
    <lineage>
        <taxon>Bacteria</taxon>
        <taxon>Pseudomonadati</taxon>
        <taxon>Pseudomonadota</taxon>
        <taxon>Alphaproteobacteria</taxon>
        <taxon>Hyphomicrobiales</taxon>
        <taxon>Blastochloridaceae</taxon>
        <taxon>Blastochloris</taxon>
    </lineage>
</organism>
<dbReference type="Pfam" id="PF13487">
    <property type="entry name" value="HD_5"/>
    <property type="match status" value="1"/>
</dbReference>
<keyword evidence="1" id="KW-0472">Membrane</keyword>
<dbReference type="InterPro" id="IPR037522">
    <property type="entry name" value="HD_GYP_dom"/>
</dbReference>
<dbReference type="EMBL" id="VAFM01000001">
    <property type="protein sequence ID" value="TKW61585.1"/>
    <property type="molecule type" value="Genomic_DNA"/>
</dbReference>
<sequence length="555" mass="59458">MANNNKKTAKAHVPSLHVNPAEFQSVAYRGAVPLRAFLGWVSLIVISVIIIGALFANLLVSQRLGQLVAETAARVELQAQGRASTLTEWAIGSANLGKTIERAEVVRIFSTESARLASPANAPQMEGVSPDMIAAVMQQKPYMQQLLEEFVSRNGLNGAQLLLPNGKVLLSAGTMPRALPANALQDVVRQSNGQILPLTITGEGTATDVAMDVLRPVNTLGTDDNGPVVAVLWYNQPVGEKIARLLAATQLDREGERTALVQHVGEQAQVVGRNALGNLPDNYSEILSRLAMGGDTVRVVQPSMVDSLPVFATLRQIPGTPFAVLQEYSAKSALGIMALYKPGIYLIITLGMIVVAALMLALTLHLMGQRNRTRVKLLGQTMEALVRVVEARDPFLSGHHAKVARLAVQVGNRTGLGVGERATLYYAAQLASVGRMLVPQAVMAKKGKLTDAERQTLEDHINQAVAVLGDIEFDLPIMPVISQMYEREDGTGHPLGLKAERINRMAKVLGACDAFVAMTSDRAHRKAMTKAEALKAMSTGAFASDITAAIKSEKA</sequence>
<evidence type="ECO:0000313" key="3">
    <source>
        <dbReference type="EMBL" id="TKW61585.1"/>
    </source>
</evidence>
<evidence type="ECO:0000259" key="2">
    <source>
        <dbReference type="PROSITE" id="PS51832"/>
    </source>
</evidence>
<dbReference type="Proteomes" id="UP000320948">
    <property type="component" value="Unassembled WGS sequence"/>
</dbReference>
<evidence type="ECO:0000256" key="1">
    <source>
        <dbReference type="SAM" id="Phobius"/>
    </source>
</evidence>
<dbReference type="PROSITE" id="PS51832">
    <property type="entry name" value="HD_GYP"/>
    <property type="match status" value="1"/>
</dbReference>
<keyword evidence="1" id="KW-1133">Transmembrane helix</keyword>
<reference evidence="3 4" key="1">
    <citation type="journal article" date="2017" name="Nat. Commun.">
        <title>In situ click chemistry generation of cyclooxygenase-2 inhibitors.</title>
        <authorList>
            <person name="Bhardwaj A."/>
            <person name="Kaur J."/>
            <person name="Wuest M."/>
            <person name="Wuest F."/>
        </authorList>
    </citation>
    <scope>NUCLEOTIDE SEQUENCE [LARGE SCALE GENOMIC DNA]</scope>
    <source>
        <strain evidence="3">S2_018_000_R2_106</strain>
    </source>
</reference>
<feature type="transmembrane region" description="Helical" evidence="1">
    <location>
        <begin position="37"/>
        <end position="60"/>
    </location>
</feature>
<dbReference type="SUPFAM" id="SSF109604">
    <property type="entry name" value="HD-domain/PDEase-like"/>
    <property type="match status" value="1"/>
</dbReference>
<dbReference type="Gene3D" id="1.10.3210.10">
    <property type="entry name" value="Hypothetical protein af1432"/>
    <property type="match status" value="1"/>
</dbReference>
<name>A0A6N4RC48_BLAVI</name>
<accession>A0A6N4RC48</accession>
<dbReference type="PANTHER" id="PTHR43155">
    <property type="entry name" value="CYCLIC DI-GMP PHOSPHODIESTERASE PA4108-RELATED"/>
    <property type="match status" value="1"/>
</dbReference>
<dbReference type="PANTHER" id="PTHR43155:SF2">
    <property type="entry name" value="CYCLIC DI-GMP PHOSPHODIESTERASE PA4108"/>
    <property type="match status" value="1"/>
</dbReference>
<proteinExistence type="predicted"/>
<protein>
    <recommendedName>
        <fullName evidence="2">HD-GYP domain-containing protein</fullName>
    </recommendedName>
</protein>
<dbReference type="AlphaFoldDB" id="A0A6N4RC48"/>
<keyword evidence="1" id="KW-0812">Transmembrane</keyword>
<comment type="caution">
    <text evidence="3">The sequence shown here is derived from an EMBL/GenBank/DDBJ whole genome shotgun (WGS) entry which is preliminary data.</text>
</comment>
<feature type="transmembrane region" description="Helical" evidence="1">
    <location>
        <begin position="344"/>
        <end position="367"/>
    </location>
</feature>
<feature type="domain" description="HD-GYP" evidence="2">
    <location>
        <begin position="374"/>
        <end position="555"/>
    </location>
</feature>
<gene>
    <name evidence="3" type="ORF">DI628_02880</name>
</gene>
<evidence type="ECO:0000313" key="4">
    <source>
        <dbReference type="Proteomes" id="UP000320948"/>
    </source>
</evidence>